<dbReference type="OrthoDB" id="384721at2"/>
<dbReference type="EMBL" id="PVNE01000011">
    <property type="protein sequence ID" value="PRX40728.1"/>
    <property type="molecule type" value="Genomic_DNA"/>
</dbReference>
<accession>A0A2T0LF21</accession>
<name>A0A2T0LF21_9BACL</name>
<gene>
    <name evidence="2" type="ORF">CLV97_11177</name>
</gene>
<dbReference type="Pfam" id="PF03009">
    <property type="entry name" value="GDPD"/>
    <property type="match status" value="1"/>
</dbReference>
<evidence type="ECO:0000313" key="2">
    <source>
        <dbReference type="EMBL" id="PRX40728.1"/>
    </source>
</evidence>
<dbReference type="RefSeq" id="WP_106345106.1">
    <property type="nucleotide sequence ID" value="NZ_PVNE01000011.1"/>
</dbReference>
<dbReference type="Gene3D" id="3.20.20.190">
    <property type="entry name" value="Phosphatidylinositol (PI) phosphodiesterase"/>
    <property type="match status" value="1"/>
</dbReference>
<dbReference type="SUPFAM" id="SSF51695">
    <property type="entry name" value="PLC-like phosphodiesterases"/>
    <property type="match status" value="1"/>
</dbReference>
<keyword evidence="3" id="KW-1185">Reference proteome</keyword>
<sequence length="277" mass="30939">MFRKRRWLIVSFLTLFILSISFGVFGSGAEAKDSFLNIAHRGASGHAPENTMAAFDKAVEMKADFFELDVQMSKDGHLVIMHDVTVDRTTDGTGRVGDLTLEELKKLDAGSWFGPEFAGERIPTLGEVLDRYRGKIGILIEIKSPELYPGIEEKVANALKKRNMHRPKNGKVIVQSFGHESMKKFHRLLPSVPVGVLLSQADYQDGVSDEDLAAFARYADYVNPSQSLVDEDLVRRVHDLGMKITPYTIRTKEEAERMIALGVDGIVTDFPELGRLK</sequence>
<comment type="caution">
    <text evidence="2">The sequence shown here is derived from an EMBL/GenBank/DDBJ whole genome shotgun (WGS) entry which is preliminary data.</text>
</comment>
<dbReference type="InterPro" id="IPR017946">
    <property type="entry name" value="PLC-like_Pdiesterase_TIM-brl"/>
</dbReference>
<dbReference type="GO" id="GO:0006629">
    <property type="term" value="P:lipid metabolic process"/>
    <property type="evidence" value="ECO:0007669"/>
    <property type="project" value="InterPro"/>
</dbReference>
<proteinExistence type="predicted"/>
<dbReference type="PANTHER" id="PTHR46211">
    <property type="entry name" value="GLYCEROPHOSPHORYL DIESTER PHOSPHODIESTERASE"/>
    <property type="match status" value="1"/>
</dbReference>
<dbReference type="Proteomes" id="UP000237797">
    <property type="component" value="Unassembled WGS sequence"/>
</dbReference>
<dbReference type="AlphaFoldDB" id="A0A2T0LF21"/>
<evidence type="ECO:0000313" key="3">
    <source>
        <dbReference type="Proteomes" id="UP000237797"/>
    </source>
</evidence>
<evidence type="ECO:0000259" key="1">
    <source>
        <dbReference type="PROSITE" id="PS51704"/>
    </source>
</evidence>
<feature type="domain" description="GP-PDE" evidence="1">
    <location>
        <begin position="35"/>
        <end position="277"/>
    </location>
</feature>
<dbReference type="PROSITE" id="PS51704">
    <property type="entry name" value="GP_PDE"/>
    <property type="match status" value="1"/>
</dbReference>
<reference evidence="2 3" key="1">
    <citation type="submission" date="2018-03" db="EMBL/GenBank/DDBJ databases">
        <title>Genomic Encyclopedia of Archaeal and Bacterial Type Strains, Phase II (KMG-II): from individual species to whole genera.</title>
        <authorList>
            <person name="Goeker M."/>
        </authorList>
    </citation>
    <scope>NUCLEOTIDE SEQUENCE [LARGE SCALE GENOMIC DNA]</scope>
    <source>
        <strain evidence="2 3">DSM 44946</strain>
    </source>
</reference>
<dbReference type="InterPro" id="IPR030395">
    <property type="entry name" value="GP_PDE_dom"/>
</dbReference>
<dbReference type="GO" id="GO:0008081">
    <property type="term" value="F:phosphoric diester hydrolase activity"/>
    <property type="evidence" value="ECO:0007669"/>
    <property type="project" value="InterPro"/>
</dbReference>
<protein>
    <submittedName>
        <fullName evidence="2">Glycerophosphoryl diester phosphodiesterase</fullName>
    </submittedName>
</protein>
<dbReference type="PANTHER" id="PTHR46211:SF7">
    <property type="entry name" value="GLYCEROPHOSPHODIESTER PHOSPHODIESTERASE"/>
    <property type="match status" value="1"/>
</dbReference>
<organism evidence="2 3">
    <name type="scientific">Planifilum fimeticola</name>
    <dbReference type="NCBI Taxonomy" id="201975"/>
    <lineage>
        <taxon>Bacteria</taxon>
        <taxon>Bacillati</taxon>
        <taxon>Bacillota</taxon>
        <taxon>Bacilli</taxon>
        <taxon>Bacillales</taxon>
        <taxon>Thermoactinomycetaceae</taxon>
        <taxon>Planifilum</taxon>
    </lineage>
</organism>